<proteinExistence type="inferred from homology"/>
<sequence>MKIIRPTITIFGLLFLWGAITAITDLPRFILPSPILVLQALVTKADLIAGHAVITATEILLGFAAGLIFGMFSALMISAYQPVRQWVFPILIASQAVPVFAIAPILVLWLGYGIGPKIIVGALIIYFPVAVGFLDGLNRTDPAWTNLASLLQQRSDKSKMAKLYYIYRYIKIPFALPSLSSGIRVAAAVAPIGAIVGEWVGSSAGLGFLMLHANARIQTDLLFASLFVLTLMAISLYYLVDHVLRRLMPWQPDQKST</sequence>
<feature type="domain" description="ABC transmembrane type-1" evidence="8">
    <location>
        <begin position="48"/>
        <end position="240"/>
    </location>
</feature>
<evidence type="ECO:0000256" key="4">
    <source>
        <dbReference type="ARBA" id="ARBA00022692"/>
    </source>
</evidence>
<keyword evidence="4 7" id="KW-0812">Transmembrane</keyword>
<evidence type="ECO:0000259" key="8">
    <source>
        <dbReference type="PROSITE" id="PS50928"/>
    </source>
</evidence>
<dbReference type="PANTHER" id="PTHR30151">
    <property type="entry name" value="ALKANE SULFONATE ABC TRANSPORTER-RELATED, MEMBRANE SUBUNIT"/>
    <property type="match status" value="1"/>
</dbReference>
<dbReference type="PANTHER" id="PTHR30151:SF20">
    <property type="entry name" value="ABC TRANSPORTER PERMEASE PROTEIN HI_0355-RELATED"/>
    <property type="match status" value="1"/>
</dbReference>
<evidence type="ECO:0000256" key="1">
    <source>
        <dbReference type="ARBA" id="ARBA00004651"/>
    </source>
</evidence>
<organism evidence="9 10">
    <name type="scientific">Sneathiella marina</name>
    <dbReference type="NCBI Taxonomy" id="2950108"/>
    <lineage>
        <taxon>Bacteria</taxon>
        <taxon>Pseudomonadati</taxon>
        <taxon>Pseudomonadota</taxon>
        <taxon>Alphaproteobacteria</taxon>
        <taxon>Sneathiellales</taxon>
        <taxon>Sneathiellaceae</taxon>
        <taxon>Sneathiella</taxon>
    </lineage>
</organism>
<feature type="transmembrane region" description="Helical" evidence="7">
    <location>
        <begin position="7"/>
        <end position="23"/>
    </location>
</feature>
<feature type="transmembrane region" description="Helical" evidence="7">
    <location>
        <begin position="221"/>
        <end position="240"/>
    </location>
</feature>
<keyword evidence="5 7" id="KW-1133">Transmembrane helix</keyword>
<dbReference type="InterPro" id="IPR000515">
    <property type="entry name" value="MetI-like"/>
</dbReference>
<dbReference type="Pfam" id="PF00528">
    <property type="entry name" value="BPD_transp_1"/>
    <property type="match status" value="1"/>
</dbReference>
<dbReference type="RefSeq" id="WP_251932465.1">
    <property type="nucleotide sequence ID" value="NZ_CP098747.1"/>
</dbReference>
<evidence type="ECO:0000313" key="9">
    <source>
        <dbReference type="EMBL" id="USG59695.1"/>
    </source>
</evidence>
<evidence type="ECO:0000313" key="10">
    <source>
        <dbReference type="Proteomes" id="UP001056291"/>
    </source>
</evidence>
<dbReference type="EMBL" id="CP098747">
    <property type="protein sequence ID" value="USG59695.1"/>
    <property type="molecule type" value="Genomic_DNA"/>
</dbReference>
<keyword evidence="3" id="KW-1003">Cell membrane</keyword>
<dbReference type="Proteomes" id="UP001056291">
    <property type="component" value="Chromosome"/>
</dbReference>
<evidence type="ECO:0000256" key="2">
    <source>
        <dbReference type="ARBA" id="ARBA00022448"/>
    </source>
</evidence>
<keyword evidence="6 7" id="KW-0472">Membrane</keyword>
<keyword evidence="2 7" id="KW-0813">Transport</keyword>
<gene>
    <name evidence="9" type="ORF">NBZ79_10935</name>
</gene>
<name>A0ABY4W1T4_9PROT</name>
<evidence type="ECO:0000256" key="5">
    <source>
        <dbReference type="ARBA" id="ARBA00022989"/>
    </source>
</evidence>
<feature type="transmembrane region" description="Helical" evidence="7">
    <location>
        <begin position="59"/>
        <end position="80"/>
    </location>
</feature>
<protein>
    <submittedName>
        <fullName evidence="9">ABC transporter permease</fullName>
    </submittedName>
</protein>
<comment type="similarity">
    <text evidence="7">Belongs to the binding-protein-dependent transport system permease family.</text>
</comment>
<dbReference type="SUPFAM" id="SSF161098">
    <property type="entry name" value="MetI-like"/>
    <property type="match status" value="1"/>
</dbReference>
<reference evidence="9" key="1">
    <citation type="submission" date="2022-06" db="EMBL/GenBank/DDBJ databases">
        <title>Sneathiella actinostolidae sp. nov., isolated from a sea anemonein the Western Pacific Ocean.</title>
        <authorList>
            <person name="Wei M.J."/>
        </authorList>
    </citation>
    <scope>NUCLEOTIDE SEQUENCE</scope>
    <source>
        <strain evidence="9">PHK-P5</strain>
    </source>
</reference>
<keyword evidence="10" id="KW-1185">Reference proteome</keyword>
<accession>A0ABY4W1T4</accession>
<feature type="transmembrane region" description="Helical" evidence="7">
    <location>
        <begin position="185"/>
        <end position="209"/>
    </location>
</feature>
<evidence type="ECO:0000256" key="6">
    <source>
        <dbReference type="ARBA" id="ARBA00023136"/>
    </source>
</evidence>
<feature type="transmembrane region" description="Helical" evidence="7">
    <location>
        <begin position="86"/>
        <end position="111"/>
    </location>
</feature>
<feature type="transmembrane region" description="Helical" evidence="7">
    <location>
        <begin position="118"/>
        <end position="137"/>
    </location>
</feature>
<comment type="subcellular location">
    <subcellularLocation>
        <location evidence="1 7">Cell membrane</location>
        <topology evidence="1 7">Multi-pass membrane protein</topology>
    </subcellularLocation>
</comment>
<dbReference type="PROSITE" id="PS50928">
    <property type="entry name" value="ABC_TM1"/>
    <property type="match status" value="1"/>
</dbReference>
<dbReference type="Gene3D" id="1.10.3720.10">
    <property type="entry name" value="MetI-like"/>
    <property type="match status" value="1"/>
</dbReference>
<evidence type="ECO:0000256" key="3">
    <source>
        <dbReference type="ARBA" id="ARBA00022475"/>
    </source>
</evidence>
<evidence type="ECO:0000256" key="7">
    <source>
        <dbReference type="RuleBase" id="RU363032"/>
    </source>
</evidence>
<dbReference type="InterPro" id="IPR035906">
    <property type="entry name" value="MetI-like_sf"/>
</dbReference>